<organism evidence="5 6">
    <name type="scientific">Aureimonas glaciei</name>
    <dbReference type="NCBI Taxonomy" id="1776957"/>
    <lineage>
        <taxon>Bacteria</taxon>
        <taxon>Pseudomonadati</taxon>
        <taxon>Pseudomonadota</taxon>
        <taxon>Alphaproteobacteria</taxon>
        <taxon>Hyphomicrobiales</taxon>
        <taxon>Aurantimonadaceae</taxon>
        <taxon>Aureimonas</taxon>
    </lineage>
</organism>
<dbReference type="Proteomes" id="UP000613160">
    <property type="component" value="Unassembled WGS sequence"/>
</dbReference>
<accession>A0A916XZF4</accession>
<dbReference type="PROSITE" id="PS51318">
    <property type="entry name" value="TAT"/>
    <property type="match status" value="1"/>
</dbReference>
<dbReference type="Pfam" id="PF03480">
    <property type="entry name" value="DctP"/>
    <property type="match status" value="1"/>
</dbReference>
<comment type="similarity">
    <text evidence="2">Belongs to the bacterial solute-binding protein 7 family.</text>
</comment>
<evidence type="ECO:0000313" key="5">
    <source>
        <dbReference type="EMBL" id="GGD23956.1"/>
    </source>
</evidence>
<dbReference type="GO" id="GO:0055085">
    <property type="term" value="P:transmembrane transport"/>
    <property type="evidence" value="ECO:0007669"/>
    <property type="project" value="InterPro"/>
</dbReference>
<name>A0A916XZF4_9HYPH</name>
<dbReference type="GO" id="GO:0030288">
    <property type="term" value="C:outer membrane-bounded periplasmic space"/>
    <property type="evidence" value="ECO:0007669"/>
    <property type="project" value="InterPro"/>
</dbReference>
<sequence>MTITRRKILLGTVAAGVATHFSIRTTPARAAEFTYKFANNQAATHPLNIRAKEAADKIAEESSGRMEIQIFPSSQLGADTDMLSQVRSGGVELFSLSPLILSTLVPNASLSGIGFAFPSYDAVWPAMDGDLGAYVRAEIGKKGLVTLDKIWDNGFRQITSSKAPIATPADLESFKIRVPVSPLWTSMFTAFGSAPASLNFAEVYTALQTGVVDGQENPLAILSTFKLYEVQKFCSMTNHMWDGFWILANRRAWEGLPDDLKEIVSKNFNASADLQRKDVMDLNASLRGELESKGMTFNDPDPALFQEKLKSAGFYADWKAKYGDEAWAILEKAVGHPLG</sequence>
<dbReference type="NCBIfam" id="NF037995">
    <property type="entry name" value="TRAP_S1"/>
    <property type="match status" value="1"/>
</dbReference>
<dbReference type="AlphaFoldDB" id="A0A916XZF4"/>
<dbReference type="InterPro" id="IPR006311">
    <property type="entry name" value="TAT_signal"/>
</dbReference>
<dbReference type="PIRSF" id="PIRSF006470">
    <property type="entry name" value="DctB"/>
    <property type="match status" value="1"/>
</dbReference>
<dbReference type="CDD" id="cd13603">
    <property type="entry name" value="PBP2_TRAP_Siap_TeaA_like"/>
    <property type="match status" value="1"/>
</dbReference>
<dbReference type="PANTHER" id="PTHR33376">
    <property type="match status" value="1"/>
</dbReference>
<reference evidence="5" key="1">
    <citation type="journal article" date="2014" name="Int. J. Syst. Evol. Microbiol.">
        <title>Complete genome sequence of Corynebacterium casei LMG S-19264T (=DSM 44701T), isolated from a smear-ripened cheese.</title>
        <authorList>
            <consortium name="US DOE Joint Genome Institute (JGI-PGF)"/>
            <person name="Walter F."/>
            <person name="Albersmeier A."/>
            <person name="Kalinowski J."/>
            <person name="Ruckert C."/>
        </authorList>
    </citation>
    <scope>NUCLEOTIDE SEQUENCE</scope>
    <source>
        <strain evidence="5">CGMCC 1.15493</strain>
    </source>
</reference>
<gene>
    <name evidence="5" type="ORF">GCM10011335_28630</name>
</gene>
<dbReference type="Gene3D" id="3.40.190.170">
    <property type="entry name" value="Bacterial extracellular solute-binding protein, family 7"/>
    <property type="match status" value="1"/>
</dbReference>
<proteinExistence type="inferred from homology"/>
<reference evidence="5" key="2">
    <citation type="submission" date="2020-09" db="EMBL/GenBank/DDBJ databases">
        <authorList>
            <person name="Sun Q."/>
            <person name="Zhou Y."/>
        </authorList>
    </citation>
    <scope>NUCLEOTIDE SEQUENCE</scope>
    <source>
        <strain evidence="5">CGMCC 1.15493</strain>
    </source>
</reference>
<protein>
    <submittedName>
        <fullName evidence="5">ABC transporter substrate-binding protein</fullName>
    </submittedName>
</protein>
<comment type="caution">
    <text evidence="5">The sequence shown here is derived from an EMBL/GenBank/DDBJ whole genome shotgun (WGS) entry which is preliminary data.</text>
</comment>
<dbReference type="PANTHER" id="PTHR33376:SF4">
    <property type="entry name" value="SIALIC ACID-BINDING PERIPLASMIC PROTEIN SIAP"/>
    <property type="match status" value="1"/>
</dbReference>
<evidence type="ECO:0000256" key="2">
    <source>
        <dbReference type="ARBA" id="ARBA00009023"/>
    </source>
</evidence>
<dbReference type="EMBL" id="BMJJ01000006">
    <property type="protein sequence ID" value="GGD23956.1"/>
    <property type="molecule type" value="Genomic_DNA"/>
</dbReference>
<evidence type="ECO:0000256" key="1">
    <source>
        <dbReference type="ARBA" id="ARBA00004196"/>
    </source>
</evidence>
<keyword evidence="6" id="KW-1185">Reference proteome</keyword>
<evidence type="ECO:0000313" key="6">
    <source>
        <dbReference type="Proteomes" id="UP000613160"/>
    </source>
</evidence>
<dbReference type="RefSeq" id="WP_188851777.1">
    <property type="nucleotide sequence ID" value="NZ_BMJJ01000006.1"/>
</dbReference>
<dbReference type="InterPro" id="IPR018389">
    <property type="entry name" value="DctP_fam"/>
</dbReference>
<keyword evidence="3" id="KW-0813">Transport</keyword>
<keyword evidence="4" id="KW-0732">Signal</keyword>
<comment type="subcellular location">
    <subcellularLocation>
        <location evidence="1">Cell envelope</location>
    </subcellularLocation>
</comment>
<dbReference type="InterPro" id="IPR038404">
    <property type="entry name" value="TRAP_DctP_sf"/>
</dbReference>
<evidence type="ECO:0000256" key="4">
    <source>
        <dbReference type="ARBA" id="ARBA00022729"/>
    </source>
</evidence>
<dbReference type="InterPro" id="IPR004682">
    <property type="entry name" value="TRAP_DctP"/>
</dbReference>
<dbReference type="NCBIfam" id="TIGR00787">
    <property type="entry name" value="dctP"/>
    <property type="match status" value="1"/>
</dbReference>
<evidence type="ECO:0000256" key="3">
    <source>
        <dbReference type="ARBA" id="ARBA00022448"/>
    </source>
</evidence>